<accession>A0A392M4J9</accession>
<dbReference type="Proteomes" id="UP000265520">
    <property type="component" value="Unassembled WGS sequence"/>
</dbReference>
<feature type="compositionally biased region" description="Low complexity" evidence="1">
    <location>
        <begin position="14"/>
        <end position="25"/>
    </location>
</feature>
<name>A0A392M4J9_9FABA</name>
<evidence type="ECO:0000256" key="1">
    <source>
        <dbReference type="SAM" id="MobiDB-lite"/>
    </source>
</evidence>
<protein>
    <submittedName>
        <fullName evidence="2">Uncharacterized protein</fullName>
    </submittedName>
</protein>
<dbReference type="AlphaFoldDB" id="A0A392M4J9"/>
<feature type="compositionally biased region" description="Polar residues" evidence="1">
    <location>
        <begin position="1"/>
        <end position="12"/>
    </location>
</feature>
<feature type="region of interest" description="Disordered" evidence="1">
    <location>
        <begin position="1"/>
        <end position="25"/>
    </location>
</feature>
<reference evidence="2 3" key="1">
    <citation type="journal article" date="2018" name="Front. Plant Sci.">
        <title>Red Clover (Trifolium pratense) and Zigzag Clover (T. medium) - A Picture of Genomic Similarities and Differences.</title>
        <authorList>
            <person name="Dluhosova J."/>
            <person name="Istvanek J."/>
            <person name="Nedelnik J."/>
            <person name="Repkova J."/>
        </authorList>
    </citation>
    <scope>NUCLEOTIDE SEQUENCE [LARGE SCALE GENOMIC DNA]</scope>
    <source>
        <strain evidence="3">cv. 10/8</strain>
        <tissue evidence="2">Leaf</tissue>
    </source>
</reference>
<organism evidence="2 3">
    <name type="scientific">Trifolium medium</name>
    <dbReference type="NCBI Taxonomy" id="97028"/>
    <lineage>
        <taxon>Eukaryota</taxon>
        <taxon>Viridiplantae</taxon>
        <taxon>Streptophyta</taxon>
        <taxon>Embryophyta</taxon>
        <taxon>Tracheophyta</taxon>
        <taxon>Spermatophyta</taxon>
        <taxon>Magnoliopsida</taxon>
        <taxon>eudicotyledons</taxon>
        <taxon>Gunneridae</taxon>
        <taxon>Pentapetalae</taxon>
        <taxon>rosids</taxon>
        <taxon>fabids</taxon>
        <taxon>Fabales</taxon>
        <taxon>Fabaceae</taxon>
        <taxon>Papilionoideae</taxon>
        <taxon>50 kb inversion clade</taxon>
        <taxon>NPAAA clade</taxon>
        <taxon>Hologalegina</taxon>
        <taxon>IRL clade</taxon>
        <taxon>Trifolieae</taxon>
        <taxon>Trifolium</taxon>
    </lineage>
</organism>
<gene>
    <name evidence="2" type="ORF">A2U01_0003130</name>
</gene>
<comment type="caution">
    <text evidence="2">The sequence shown here is derived from an EMBL/GenBank/DDBJ whole genome shotgun (WGS) entry which is preliminary data.</text>
</comment>
<evidence type="ECO:0000313" key="3">
    <source>
        <dbReference type="Proteomes" id="UP000265520"/>
    </source>
</evidence>
<dbReference type="EMBL" id="LXQA010003527">
    <property type="protein sequence ID" value="MCH82327.1"/>
    <property type="molecule type" value="Genomic_DNA"/>
</dbReference>
<proteinExistence type="predicted"/>
<evidence type="ECO:0000313" key="2">
    <source>
        <dbReference type="EMBL" id="MCH82327.1"/>
    </source>
</evidence>
<sequence length="69" mass="7787">MRSWQQLQTVSGSPAPHAQKPAPHAQITATTGFSDFLLPRFQDILNKKKKLMLEKQVPNPLFIGWTLSD</sequence>
<keyword evidence="3" id="KW-1185">Reference proteome</keyword>